<gene>
    <name evidence="8" type="ORF">M440DRAFT_1447795</name>
</gene>
<organism evidence="8 9">
    <name type="scientific">Trichoderma longibrachiatum ATCC 18648</name>
    <dbReference type="NCBI Taxonomy" id="983965"/>
    <lineage>
        <taxon>Eukaryota</taxon>
        <taxon>Fungi</taxon>
        <taxon>Dikarya</taxon>
        <taxon>Ascomycota</taxon>
        <taxon>Pezizomycotina</taxon>
        <taxon>Sordariomycetes</taxon>
        <taxon>Hypocreomycetidae</taxon>
        <taxon>Hypocreales</taxon>
        <taxon>Hypocreaceae</taxon>
        <taxon>Trichoderma</taxon>
    </lineage>
</organism>
<evidence type="ECO:0000259" key="7">
    <source>
        <dbReference type="PROSITE" id="PS51447"/>
    </source>
</evidence>
<dbReference type="Pfam" id="PF01409">
    <property type="entry name" value="tRNA-synt_2d"/>
    <property type="match status" value="1"/>
</dbReference>
<dbReference type="STRING" id="983965.A0A2T4BV98"/>
<evidence type="ECO:0000313" key="8">
    <source>
        <dbReference type="EMBL" id="PTB73166.1"/>
    </source>
</evidence>
<proteinExistence type="inferred from homology"/>
<dbReference type="Proteomes" id="UP000240760">
    <property type="component" value="Unassembled WGS sequence"/>
</dbReference>
<dbReference type="OrthoDB" id="4457at2759"/>
<dbReference type="PROSITE" id="PS51447">
    <property type="entry name" value="FDX_ACB"/>
    <property type="match status" value="1"/>
</dbReference>
<keyword evidence="5" id="KW-0648">Protein biosynthesis</keyword>
<evidence type="ECO:0000256" key="2">
    <source>
        <dbReference type="ARBA" id="ARBA00022598"/>
    </source>
</evidence>
<evidence type="ECO:0000256" key="5">
    <source>
        <dbReference type="ARBA" id="ARBA00022917"/>
    </source>
</evidence>
<dbReference type="SUPFAM" id="SSF54991">
    <property type="entry name" value="Anticodon-binding domain of PheRS"/>
    <property type="match status" value="1"/>
</dbReference>
<keyword evidence="4" id="KW-0067">ATP-binding</keyword>
<keyword evidence="6" id="KW-0030">Aminoacyl-tRNA synthetase</keyword>
<dbReference type="GO" id="GO:0000049">
    <property type="term" value="F:tRNA binding"/>
    <property type="evidence" value="ECO:0007669"/>
    <property type="project" value="InterPro"/>
</dbReference>
<keyword evidence="3" id="KW-0547">Nucleotide-binding</keyword>
<dbReference type="InterPro" id="IPR005121">
    <property type="entry name" value="Fdx_antiC-bd"/>
</dbReference>
<dbReference type="GO" id="GO:0005739">
    <property type="term" value="C:mitochondrion"/>
    <property type="evidence" value="ECO:0007669"/>
    <property type="project" value="TreeGrafter"/>
</dbReference>
<name>A0A2T4BV98_TRILO</name>
<protein>
    <submittedName>
        <fullName evidence="8">FDX-ACB-domain-containing protein</fullName>
    </submittedName>
</protein>
<comment type="similarity">
    <text evidence="1">Belongs to the class-II aminoacyl-tRNA synthetase family.</text>
</comment>
<dbReference type="SMART" id="SM00896">
    <property type="entry name" value="FDX-ACB"/>
    <property type="match status" value="1"/>
</dbReference>
<dbReference type="GO" id="GO:0006432">
    <property type="term" value="P:phenylalanyl-tRNA aminoacylation"/>
    <property type="evidence" value="ECO:0007669"/>
    <property type="project" value="TreeGrafter"/>
</dbReference>
<dbReference type="InterPro" id="IPR036690">
    <property type="entry name" value="Fdx_antiC-bd_sf"/>
</dbReference>
<evidence type="ECO:0000256" key="4">
    <source>
        <dbReference type="ARBA" id="ARBA00022840"/>
    </source>
</evidence>
<dbReference type="Gene3D" id="3.30.930.10">
    <property type="entry name" value="Bira Bifunctional Protein, Domain 2"/>
    <property type="match status" value="1"/>
</dbReference>
<sequence>MASMGMGSMRCLGASLRARQLSLSSRALRQGFACRSYSAATSPKPEKSASTVTIRGETHPVEKPWFNVPKNIVSKTSRRLHLQPDHPISITRQIIQANFPEPTYKYYNEYSPVVTTHQNFDSLGFPKDHPGRALTDTYYLNEKLLLRTHTSAHQAETFRANESDGYLISADVYRRDAIDRSHYPIFHQMEGARSWDRNKVPNGDVAAALAWVFDKAVLHENDVMELVRSVGGDEVESVSLIDEFVHPKTGRKSLAYRIVYRSLERTLTGHETNNLHERVRQALVTKLGVELR</sequence>
<dbReference type="Pfam" id="PF03147">
    <property type="entry name" value="FDX-ACB"/>
    <property type="match status" value="1"/>
</dbReference>
<evidence type="ECO:0000256" key="1">
    <source>
        <dbReference type="ARBA" id="ARBA00008226"/>
    </source>
</evidence>
<dbReference type="PANTHER" id="PTHR11538">
    <property type="entry name" value="PHENYLALANYL-TRNA SYNTHETASE"/>
    <property type="match status" value="1"/>
</dbReference>
<dbReference type="GO" id="GO:0005524">
    <property type="term" value="F:ATP binding"/>
    <property type="evidence" value="ECO:0007669"/>
    <property type="project" value="UniProtKB-KW"/>
</dbReference>
<evidence type="ECO:0000256" key="6">
    <source>
        <dbReference type="ARBA" id="ARBA00023146"/>
    </source>
</evidence>
<dbReference type="GO" id="GO:0004826">
    <property type="term" value="F:phenylalanine-tRNA ligase activity"/>
    <property type="evidence" value="ECO:0007669"/>
    <property type="project" value="TreeGrafter"/>
</dbReference>
<accession>A0A2T4BV98</accession>
<feature type="domain" description="FDX-ACB" evidence="7">
    <location>
        <begin position="200"/>
        <end position="292"/>
    </location>
</feature>
<dbReference type="InterPro" id="IPR002319">
    <property type="entry name" value="Phenylalanyl-tRNA_Synthase"/>
</dbReference>
<dbReference type="InterPro" id="IPR045864">
    <property type="entry name" value="aa-tRNA-synth_II/BPL/LPL"/>
</dbReference>
<dbReference type="EMBL" id="KZ679139">
    <property type="protein sequence ID" value="PTB73166.1"/>
    <property type="molecule type" value="Genomic_DNA"/>
</dbReference>
<evidence type="ECO:0000256" key="3">
    <source>
        <dbReference type="ARBA" id="ARBA00022741"/>
    </source>
</evidence>
<dbReference type="AlphaFoldDB" id="A0A2T4BV98"/>
<dbReference type="SUPFAM" id="SSF55681">
    <property type="entry name" value="Class II aaRS and biotin synthetases"/>
    <property type="match status" value="1"/>
</dbReference>
<keyword evidence="9" id="KW-1185">Reference proteome</keyword>
<keyword evidence="2" id="KW-0436">Ligase</keyword>
<dbReference type="PANTHER" id="PTHR11538:SF41">
    <property type="entry name" value="PHENYLALANINE--TRNA LIGASE, MITOCHONDRIAL"/>
    <property type="match status" value="1"/>
</dbReference>
<reference evidence="8 9" key="1">
    <citation type="submission" date="2016-07" db="EMBL/GenBank/DDBJ databases">
        <title>Multiple horizontal gene transfer events from other fungi enriched the ability of initially mycotrophic Trichoderma (Ascomycota) to feed on dead plant biomass.</title>
        <authorList>
            <consortium name="DOE Joint Genome Institute"/>
            <person name="Aerts A."/>
            <person name="Atanasova L."/>
            <person name="Chenthamara K."/>
            <person name="Zhang J."/>
            <person name="Grujic M."/>
            <person name="Henrissat B."/>
            <person name="Kuo A."/>
            <person name="Salamov A."/>
            <person name="Lipzen A."/>
            <person name="Labutti K."/>
            <person name="Barry K."/>
            <person name="Miao Y."/>
            <person name="Rahimi M.J."/>
            <person name="Shen Q."/>
            <person name="Grigoriev I.V."/>
            <person name="Kubicek C.P."/>
            <person name="Druzhinina I.S."/>
        </authorList>
    </citation>
    <scope>NUCLEOTIDE SEQUENCE [LARGE SCALE GENOMIC DNA]</scope>
    <source>
        <strain evidence="8 9">ATCC 18648</strain>
    </source>
</reference>
<evidence type="ECO:0000313" key="9">
    <source>
        <dbReference type="Proteomes" id="UP000240760"/>
    </source>
</evidence>